<dbReference type="InterPro" id="IPR013087">
    <property type="entry name" value="Znf_C2H2_type"/>
</dbReference>
<dbReference type="GO" id="GO:1990837">
    <property type="term" value="F:sequence-specific double-stranded DNA binding"/>
    <property type="evidence" value="ECO:0007669"/>
    <property type="project" value="UniProtKB-ARBA"/>
</dbReference>
<evidence type="ECO:0000256" key="12">
    <source>
        <dbReference type="PROSITE-ProRule" id="PRU01263"/>
    </source>
</evidence>
<dbReference type="SMART" id="SM00868">
    <property type="entry name" value="zf-AD"/>
    <property type="match status" value="1"/>
</dbReference>
<evidence type="ECO:0000256" key="8">
    <source>
        <dbReference type="ARBA" id="ARBA00023125"/>
    </source>
</evidence>
<feature type="binding site" evidence="12">
    <location>
        <position position="74"/>
    </location>
    <ligand>
        <name>Zn(2+)</name>
        <dbReference type="ChEBI" id="CHEBI:29105"/>
    </ligand>
</feature>
<dbReference type="FunFam" id="3.30.160.60:FF:000184">
    <property type="entry name" value="Zinc finger protein 333"/>
    <property type="match status" value="1"/>
</dbReference>
<dbReference type="Pfam" id="PF07776">
    <property type="entry name" value="zf-AD"/>
    <property type="match status" value="1"/>
</dbReference>
<dbReference type="PANTHER" id="PTHR24394">
    <property type="entry name" value="ZINC FINGER PROTEIN"/>
    <property type="match status" value="1"/>
</dbReference>
<dbReference type="PROSITE" id="PS51915">
    <property type="entry name" value="ZAD"/>
    <property type="match status" value="1"/>
</dbReference>
<feature type="region of interest" description="Disordered" evidence="14">
    <location>
        <begin position="495"/>
        <end position="519"/>
    </location>
</feature>
<dbReference type="InterPro" id="IPR036236">
    <property type="entry name" value="Znf_C2H2_sf"/>
</dbReference>
<evidence type="ECO:0000256" key="5">
    <source>
        <dbReference type="ARBA" id="ARBA00022771"/>
    </source>
</evidence>
<evidence type="ECO:0000256" key="10">
    <source>
        <dbReference type="ARBA" id="ARBA00023242"/>
    </source>
</evidence>
<gene>
    <name evidence="17" type="ORF">HICCMSTLAB_LOCUS4315</name>
</gene>
<evidence type="ECO:0000259" key="15">
    <source>
        <dbReference type="PROSITE" id="PS50157"/>
    </source>
</evidence>
<feature type="binding site" evidence="12">
    <location>
        <position position="30"/>
    </location>
    <ligand>
        <name>Zn(2+)</name>
        <dbReference type="ChEBI" id="CHEBI:29105"/>
    </ligand>
</feature>
<evidence type="ECO:0000256" key="13">
    <source>
        <dbReference type="SAM" id="Coils"/>
    </source>
</evidence>
<evidence type="ECO:0000256" key="4">
    <source>
        <dbReference type="ARBA" id="ARBA00022737"/>
    </source>
</evidence>
<keyword evidence="6 12" id="KW-0862">Zinc</keyword>
<accession>A0A8J2H8Q4</accession>
<dbReference type="EMBL" id="CAJNRD030001118">
    <property type="protein sequence ID" value="CAG5085236.1"/>
    <property type="molecule type" value="Genomic_DNA"/>
</dbReference>
<keyword evidence="13" id="KW-0175">Coiled coil</keyword>
<dbReference type="FunFam" id="3.30.160.60:FF:000100">
    <property type="entry name" value="Zinc finger 45-like"/>
    <property type="match status" value="1"/>
</dbReference>
<feature type="domain" description="C2H2-type" evidence="15">
    <location>
        <begin position="445"/>
        <end position="472"/>
    </location>
</feature>
<evidence type="ECO:0000256" key="1">
    <source>
        <dbReference type="ARBA" id="ARBA00004123"/>
    </source>
</evidence>
<protein>
    <submittedName>
        <fullName evidence="17">Similar to ZNF251: Zinc finger protein 251 (Homo sapiens)</fullName>
    </submittedName>
</protein>
<keyword evidence="3 12" id="KW-0479">Metal-binding</keyword>
<feature type="coiled-coil region" evidence="13">
    <location>
        <begin position="356"/>
        <end position="383"/>
    </location>
</feature>
<dbReference type="PROSITE" id="PS50157">
    <property type="entry name" value="ZINC_FINGER_C2H2_2"/>
    <property type="match status" value="9"/>
</dbReference>
<dbReference type="FunFam" id="3.30.160.60:FF:000075">
    <property type="entry name" value="Putative zinc finger protein 536"/>
    <property type="match status" value="1"/>
</dbReference>
<evidence type="ECO:0000256" key="3">
    <source>
        <dbReference type="ARBA" id="ARBA00022723"/>
    </source>
</evidence>
<evidence type="ECO:0000256" key="7">
    <source>
        <dbReference type="ARBA" id="ARBA00023015"/>
    </source>
</evidence>
<dbReference type="FunFam" id="3.30.160.60:FF:000303">
    <property type="entry name" value="Zinc finger protein 41"/>
    <property type="match status" value="1"/>
</dbReference>
<dbReference type="GO" id="GO:0005634">
    <property type="term" value="C:nucleus"/>
    <property type="evidence" value="ECO:0007669"/>
    <property type="project" value="UniProtKB-SubCell"/>
</dbReference>
<dbReference type="Gene3D" id="3.40.1800.20">
    <property type="match status" value="1"/>
</dbReference>
<evidence type="ECO:0000313" key="18">
    <source>
        <dbReference type="Proteomes" id="UP000786811"/>
    </source>
</evidence>
<dbReference type="GO" id="GO:0008270">
    <property type="term" value="F:zinc ion binding"/>
    <property type="evidence" value="ECO:0007669"/>
    <property type="project" value="UniProtKB-UniRule"/>
</dbReference>
<evidence type="ECO:0000256" key="14">
    <source>
        <dbReference type="SAM" id="MobiDB-lite"/>
    </source>
</evidence>
<feature type="domain" description="C2H2-type" evidence="15">
    <location>
        <begin position="399"/>
        <end position="426"/>
    </location>
</feature>
<dbReference type="GO" id="GO:0000981">
    <property type="term" value="F:DNA-binding transcription factor activity, RNA polymerase II-specific"/>
    <property type="evidence" value="ECO:0007669"/>
    <property type="project" value="TreeGrafter"/>
</dbReference>
<feature type="domain" description="C2H2-type" evidence="15">
    <location>
        <begin position="552"/>
        <end position="579"/>
    </location>
</feature>
<dbReference type="OrthoDB" id="8117402at2759"/>
<keyword evidence="7" id="KW-0805">Transcription regulation</keyword>
<dbReference type="PANTHER" id="PTHR24394:SF44">
    <property type="entry name" value="ZINC FINGER PROTEIN 271-LIKE"/>
    <property type="match status" value="1"/>
</dbReference>
<dbReference type="Proteomes" id="UP000786811">
    <property type="component" value="Unassembled WGS sequence"/>
</dbReference>
<dbReference type="SMART" id="SM00355">
    <property type="entry name" value="ZnF_C2H2"/>
    <property type="match status" value="10"/>
</dbReference>
<comment type="similarity">
    <text evidence="2">Belongs to the krueppel C2H2-type zinc-finger protein family.</text>
</comment>
<feature type="domain" description="C2H2-type" evidence="15">
    <location>
        <begin position="636"/>
        <end position="663"/>
    </location>
</feature>
<dbReference type="SUPFAM" id="SSF57667">
    <property type="entry name" value="beta-beta-alpha zinc fingers"/>
    <property type="match status" value="6"/>
</dbReference>
<feature type="compositionally biased region" description="Basic and acidic residues" evidence="14">
    <location>
        <begin position="506"/>
        <end position="516"/>
    </location>
</feature>
<dbReference type="PROSITE" id="PS00028">
    <property type="entry name" value="ZINC_FINGER_C2H2_1"/>
    <property type="match status" value="9"/>
</dbReference>
<name>A0A8J2H8Q4_COTCN</name>
<feature type="domain" description="C2H2-type" evidence="15">
    <location>
        <begin position="580"/>
        <end position="607"/>
    </location>
</feature>
<sequence length="733" mass="84102">MEISDDLTRNSQRNQDNYLEALTGDECRLCLQKSKESWPLFQSNDNQLPQKIMACAAVQILEGDGLPSTICSPCNRLLELSYNFKLTVEKTDSKLRSLSYPKPIIVFTESLSHPLESIPKIEDRLISQSLESSHLLQLNSSIDNTIIFRVEDLKPDKDSQVVLLEKLDEFDDHMHNKDFFQIKTDILEPSAPENFKDLDKNSLEKKSESINKKSNLMFICHICTEQFNCVEKLKEHVTTHDSLKGSNSNCCSDEQSVDDHLINDNSIDNNSDSEISVNDDHNSLNNHHNLLNDIDSDNLLNNQACIDQNLVQNFKNQNLVQNLDTQNLDQNFKNQNLDQNFKNKNLVQNLDTQNLVQNLDQNLQTQNLEAQNLVENLQSQNLDQNLQTQNLINKKSSKYKCKFCPKQFTYEKSYQTHAKSHKDPNHQPNSDEEDQDPEDDLPEGLQCLQCGKLFATKRNLKRHISTHTGVKFNCETCSKEFSRLDKLKEHEYAKHSADFTDSDEDKPEKESKELKKNRPHKCSLCPKAFAQQQSLNNHLERHKRVKDTQKRFLCDVCSKCFAQSGSLVAHMRTHTGVKPYVCSVCSRAFTKSTYLQLHLRTHSGEKPYICQYCSRAFARANTLARHITMHTGEAKYHCQICRKSFRRLTSLNEHTYTHTGQRPYACKICTKRYNNAGSLYAHTKKCKAQNGAEVGKETLPLEGKAVDPLAIDESFTADNKEFKAGFFNIYPSM</sequence>
<evidence type="ECO:0000256" key="11">
    <source>
        <dbReference type="PROSITE-ProRule" id="PRU00042"/>
    </source>
</evidence>
<dbReference type="Pfam" id="PF00096">
    <property type="entry name" value="zf-C2H2"/>
    <property type="match status" value="4"/>
</dbReference>
<dbReference type="Gene3D" id="3.30.160.60">
    <property type="entry name" value="Classic Zinc Finger"/>
    <property type="match status" value="7"/>
</dbReference>
<feature type="region of interest" description="Disordered" evidence="14">
    <location>
        <begin position="415"/>
        <end position="441"/>
    </location>
</feature>
<feature type="domain" description="C2H2-type" evidence="15">
    <location>
        <begin position="218"/>
        <end position="245"/>
    </location>
</feature>
<proteinExistence type="inferred from homology"/>
<feature type="binding site" evidence="12">
    <location>
        <position position="27"/>
    </location>
    <ligand>
        <name>Zn(2+)</name>
        <dbReference type="ChEBI" id="CHEBI:29105"/>
    </ligand>
</feature>
<feature type="domain" description="C2H2-type" evidence="15">
    <location>
        <begin position="520"/>
        <end position="547"/>
    </location>
</feature>
<evidence type="ECO:0000256" key="2">
    <source>
        <dbReference type="ARBA" id="ARBA00006991"/>
    </source>
</evidence>
<keyword evidence="5 11" id="KW-0863">Zinc-finger</keyword>
<keyword evidence="8" id="KW-0238">DNA-binding</keyword>
<comment type="caution">
    <text evidence="17">The sequence shown here is derived from an EMBL/GenBank/DDBJ whole genome shotgun (WGS) entry which is preliminary data.</text>
</comment>
<feature type="binding site" evidence="12">
    <location>
        <position position="71"/>
    </location>
    <ligand>
        <name>Zn(2+)</name>
        <dbReference type="ChEBI" id="CHEBI:29105"/>
    </ligand>
</feature>
<dbReference type="Pfam" id="PF13912">
    <property type="entry name" value="zf-C2H2_6"/>
    <property type="match status" value="3"/>
</dbReference>
<feature type="domain" description="C2H2-type" evidence="15">
    <location>
        <begin position="608"/>
        <end position="635"/>
    </location>
</feature>
<organism evidence="17 18">
    <name type="scientific">Cotesia congregata</name>
    <name type="common">Parasitoid wasp</name>
    <name type="synonym">Apanteles congregatus</name>
    <dbReference type="NCBI Taxonomy" id="51543"/>
    <lineage>
        <taxon>Eukaryota</taxon>
        <taxon>Metazoa</taxon>
        <taxon>Ecdysozoa</taxon>
        <taxon>Arthropoda</taxon>
        <taxon>Hexapoda</taxon>
        <taxon>Insecta</taxon>
        <taxon>Pterygota</taxon>
        <taxon>Neoptera</taxon>
        <taxon>Endopterygota</taxon>
        <taxon>Hymenoptera</taxon>
        <taxon>Apocrita</taxon>
        <taxon>Ichneumonoidea</taxon>
        <taxon>Braconidae</taxon>
        <taxon>Microgastrinae</taxon>
        <taxon>Cotesia</taxon>
    </lineage>
</organism>
<reference evidence="17" key="1">
    <citation type="submission" date="2021-04" db="EMBL/GenBank/DDBJ databases">
        <authorList>
            <person name="Chebbi M.A.C M."/>
        </authorList>
    </citation>
    <scope>NUCLEOTIDE SEQUENCE</scope>
</reference>
<feature type="compositionally biased region" description="Acidic residues" evidence="14">
    <location>
        <begin position="430"/>
        <end position="441"/>
    </location>
</feature>
<dbReference type="AlphaFoldDB" id="A0A8J2H8Q4"/>
<feature type="domain" description="C2H2-type" evidence="15">
    <location>
        <begin position="472"/>
        <end position="500"/>
    </location>
</feature>
<keyword evidence="10" id="KW-0539">Nucleus</keyword>
<dbReference type="SUPFAM" id="SSF57716">
    <property type="entry name" value="Glucocorticoid receptor-like (DNA-binding domain)"/>
    <property type="match status" value="1"/>
</dbReference>
<comment type="subcellular location">
    <subcellularLocation>
        <location evidence="1">Nucleus</location>
    </subcellularLocation>
</comment>
<keyword evidence="9" id="KW-0804">Transcription</keyword>
<keyword evidence="4" id="KW-0677">Repeat</keyword>
<keyword evidence="18" id="KW-1185">Reference proteome</keyword>
<dbReference type="FunFam" id="3.30.160.60:FF:000744">
    <property type="entry name" value="zinc finger E-box-binding homeobox 1"/>
    <property type="match status" value="1"/>
</dbReference>
<evidence type="ECO:0000256" key="9">
    <source>
        <dbReference type="ARBA" id="ARBA00023163"/>
    </source>
</evidence>
<evidence type="ECO:0000259" key="16">
    <source>
        <dbReference type="PROSITE" id="PS51915"/>
    </source>
</evidence>
<dbReference type="FunFam" id="3.30.160.60:FF:000110">
    <property type="entry name" value="Zinc finger protein-like"/>
    <property type="match status" value="1"/>
</dbReference>
<dbReference type="InterPro" id="IPR012934">
    <property type="entry name" value="Znf_AD"/>
</dbReference>
<feature type="domain" description="ZAD" evidence="16">
    <location>
        <begin position="25"/>
        <end position="98"/>
    </location>
</feature>
<evidence type="ECO:0000313" key="17">
    <source>
        <dbReference type="EMBL" id="CAG5085236.1"/>
    </source>
</evidence>
<evidence type="ECO:0000256" key="6">
    <source>
        <dbReference type="ARBA" id="ARBA00022833"/>
    </source>
</evidence>